<dbReference type="Gene3D" id="3.30.70.1170">
    <property type="entry name" value="Sun protein, domain 3"/>
    <property type="match status" value="1"/>
</dbReference>
<keyword evidence="6" id="KW-0698">rRNA processing</keyword>
<feature type="binding site" evidence="14">
    <location>
        <position position="284"/>
    </location>
    <ligand>
        <name>S-adenosyl-L-methionine</name>
        <dbReference type="ChEBI" id="CHEBI:59789"/>
    </ligand>
</feature>
<dbReference type="InterPro" id="IPR018314">
    <property type="entry name" value="RsmB/NOL1/NOP2-like_CS"/>
</dbReference>
<dbReference type="Pfam" id="PF22458">
    <property type="entry name" value="RsmF-B_ferredox"/>
    <property type="match status" value="1"/>
</dbReference>
<dbReference type="SUPFAM" id="SSF48013">
    <property type="entry name" value="NusB-like"/>
    <property type="match status" value="1"/>
</dbReference>
<dbReference type="PANTHER" id="PTHR22807">
    <property type="entry name" value="NOP2 YEAST -RELATED NOL1/NOP2/FMU SUN DOMAIN-CONTAINING"/>
    <property type="match status" value="1"/>
</dbReference>
<dbReference type="Pfam" id="PF01189">
    <property type="entry name" value="Methyltr_RsmB-F"/>
    <property type="match status" value="1"/>
</dbReference>
<keyword evidence="5" id="KW-0963">Cytoplasm</keyword>
<proteinExistence type="inferred from homology"/>
<evidence type="ECO:0000256" key="2">
    <source>
        <dbReference type="ARBA" id="ARBA00004496"/>
    </source>
</evidence>
<keyword evidence="8 14" id="KW-0808">Transferase</keyword>
<feature type="domain" description="SAM-dependent MTase RsmB/NOP-type" evidence="15">
    <location>
        <begin position="170"/>
        <end position="440"/>
    </location>
</feature>
<dbReference type="InterPro" id="IPR004573">
    <property type="entry name" value="rRNA_ssu_MeTfrase_B"/>
</dbReference>
<dbReference type="GO" id="GO:0005829">
    <property type="term" value="C:cytosol"/>
    <property type="evidence" value="ECO:0007669"/>
    <property type="project" value="TreeGrafter"/>
</dbReference>
<dbReference type="Gene3D" id="1.10.287.730">
    <property type="entry name" value="Helix hairpin bin"/>
    <property type="match status" value="1"/>
</dbReference>
<feature type="binding site" evidence="14">
    <location>
        <position position="310"/>
    </location>
    <ligand>
        <name>S-adenosyl-L-methionine</name>
        <dbReference type="ChEBI" id="CHEBI:59789"/>
    </ligand>
</feature>
<sequence length="440" mass="48385">MAGRQNRNRPIGARQAAARAVQQVTEGRSLGDALPVLLDQVGSSERGLAQELAYGALRWYPRLQWVVEQLLERPLRRRDRDVHALLMVGVYQCLDTRIPEHAAVSETVAAARTLGRRWAGGLVNAVLRRCLRERQALEAGWQDVDTARHAHPRWLLDAYRDAWPDDWEALVTANNQRPPMTLRVNRRQTTRTAYQQALQESGLAATPHPLADDALVLDEPVAVERLPAFDRGHVAVQDAAGQQAAALLDPQPGDRVLDLCAAPGGKTCHLLERQPDVAELVAVELEAARLTRIRENLERLGLAATVVEGDGTDPGTWWDGTPFQRILLDAPCSASGVVRRHPDIKLLRQAEDLPRLQALQQRLLAAAWPLLAPGGMLVYATCSVFPTENEAVVQPFVESSGDAVARPIDAPWGRATAHGRQILSGESGMDGFYYACLVKQ</sequence>
<evidence type="ECO:0000256" key="10">
    <source>
        <dbReference type="ARBA" id="ARBA00022884"/>
    </source>
</evidence>
<dbReference type="PROSITE" id="PS51686">
    <property type="entry name" value="SAM_MT_RSMB_NOP"/>
    <property type="match status" value="1"/>
</dbReference>
<dbReference type="RefSeq" id="WP_216110805.1">
    <property type="nucleotide sequence ID" value="NZ_FOEG01000004.1"/>
</dbReference>
<accession>A0A1H8TB97</accession>
<keyword evidence="9 14" id="KW-0949">S-adenosyl-L-methionine</keyword>
<dbReference type="PROSITE" id="PS01153">
    <property type="entry name" value="NOL1_NOP2_SUN"/>
    <property type="match status" value="1"/>
</dbReference>
<dbReference type="PRINTS" id="PR02008">
    <property type="entry name" value="RCMTFAMILY"/>
</dbReference>
<gene>
    <name evidence="16" type="ORF">SAMN04488052_10443</name>
</gene>
<dbReference type="Proteomes" id="UP000199657">
    <property type="component" value="Unassembled WGS sequence"/>
</dbReference>
<dbReference type="NCBIfam" id="TIGR00563">
    <property type="entry name" value="rsmB"/>
    <property type="match status" value="1"/>
</dbReference>
<name>A0A1H8TB97_9GAMM</name>
<dbReference type="InterPro" id="IPR006027">
    <property type="entry name" value="NusB_RsmB_TIM44"/>
</dbReference>
<evidence type="ECO:0000256" key="5">
    <source>
        <dbReference type="ARBA" id="ARBA00022490"/>
    </source>
</evidence>
<dbReference type="InterPro" id="IPR023267">
    <property type="entry name" value="RCMT"/>
</dbReference>
<feature type="binding site" evidence="14">
    <location>
        <position position="329"/>
    </location>
    <ligand>
        <name>S-adenosyl-L-methionine</name>
        <dbReference type="ChEBI" id="CHEBI:59789"/>
    </ligand>
</feature>
<evidence type="ECO:0000259" key="15">
    <source>
        <dbReference type="PROSITE" id="PS51686"/>
    </source>
</evidence>
<reference evidence="16 17" key="1">
    <citation type="submission" date="2016-10" db="EMBL/GenBank/DDBJ databases">
        <authorList>
            <person name="de Groot N.N."/>
        </authorList>
    </citation>
    <scope>NUCLEOTIDE SEQUENCE [LARGE SCALE GENOMIC DNA]</scope>
    <source>
        <strain evidence="16 17">CGMCC 1.6291</strain>
    </source>
</reference>
<dbReference type="PANTHER" id="PTHR22807:SF61">
    <property type="entry name" value="NOL1_NOP2_SUN FAMILY PROTEIN _ ANTITERMINATION NUSB DOMAIN-CONTAINING PROTEIN"/>
    <property type="match status" value="1"/>
</dbReference>
<evidence type="ECO:0000256" key="8">
    <source>
        <dbReference type="ARBA" id="ARBA00022679"/>
    </source>
</evidence>
<keyword evidence="7 14" id="KW-0489">Methyltransferase</keyword>
<comment type="subcellular location">
    <subcellularLocation>
        <location evidence="2">Cytoplasm</location>
    </subcellularLocation>
</comment>
<dbReference type="InterPro" id="IPR054728">
    <property type="entry name" value="RsmB-like_ferredoxin"/>
</dbReference>
<dbReference type="Gene3D" id="1.10.940.10">
    <property type="entry name" value="NusB-like"/>
    <property type="match status" value="1"/>
</dbReference>
<dbReference type="GO" id="GO:0006355">
    <property type="term" value="P:regulation of DNA-templated transcription"/>
    <property type="evidence" value="ECO:0007669"/>
    <property type="project" value="InterPro"/>
</dbReference>
<dbReference type="GO" id="GO:0003723">
    <property type="term" value="F:RNA binding"/>
    <property type="evidence" value="ECO:0007669"/>
    <property type="project" value="UniProtKB-UniRule"/>
</dbReference>
<evidence type="ECO:0000256" key="4">
    <source>
        <dbReference type="ARBA" id="ARBA00012140"/>
    </source>
</evidence>
<evidence type="ECO:0000256" key="14">
    <source>
        <dbReference type="PROSITE-ProRule" id="PRU01023"/>
    </source>
</evidence>
<dbReference type="InterPro" id="IPR029063">
    <property type="entry name" value="SAM-dependent_MTases_sf"/>
</dbReference>
<dbReference type="GO" id="GO:0009383">
    <property type="term" value="F:rRNA (cytosine-C5-)-methyltransferase activity"/>
    <property type="evidence" value="ECO:0007669"/>
    <property type="project" value="TreeGrafter"/>
</dbReference>
<keyword evidence="10 14" id="KW-0694">RNA-binding</keyword>
<evidence type="ECO:0000256" key="9">
    <source>
        <dbReference type="ARBA" id="ARBA00022691"/>
    </source>
</evidence>
<dbReference type="EC" id="2.1.1.176" evidence="4"/>
<dbReference type="AlphaFoldDB" id="A0A1H8TB97"/>
<dbReference type="InterPro" id="IPR049560">
    <property type="entry name" value="MeTrfase_RsmB-F_NOP2_cat"/>
</dbReference>
<evidence type="ECO:0000313" key="17">
    <source>
        <dbReference type="Proteomes" id="UP000199657"/>
    </source>
</evidence>
<dbReference type="SUPFAM" id="SSF53335">
    <property type="entry name" value="S-adenosyl-L-methionine-dependent methyltransferases"/>
    <property type="match status" value="1"/>
</dbReference>
<evidence type="ECO:0000256" key="7">
    <source>
        <dbReference type="ARBA" id="ARBA00022603"/>
    </source>
</evidence>
<keyword evidence="17" id="KW-1185">Reference proteome</keyword>
<dbReference type="InterPro" id="IPR001678">
    <property type="entry name" value="MeTrfase_RsmB-F_NOP2_dom"/>
</dbReference>
<feature type="active site" description="Nucleophile" evidence="14">
    <location>
        <position position="382"/>
    </location>
</feature>
<protein>
    <recommendedName>
        <fullName evidence="4">16S rRNA (cytosine(967)-C(5))-methyltransferase</fullName>
        <ecNumber evidence="4">2.1.1.176</ecNumber>
    </recommendedName>
    <alternativeName>
        <fullName evidence="11">16S rRNA m5C967 methyltransferase</fullName>
    </alternativeName>
    <alternativeName>
        <fullName evidence="12">rRNA (cytosine-C(5)-)-methyltransferase RsmB</fullName>
    </alternativeName>
</protein>
<dbReference type="Pfam" id="PF01029">
    <property type="entry name" value="NusB"/>
    <property type="match status" value="1"/>
</dbReference>
<evidence type="ECO:0000256" key="6">
    <source>
        <dbReference type="ARBA" id="ARBA00022552"/>
    </source>
</evidence>
<dbReference type="CDD" id="cd02440">
    <property type="entry name" value="AdoMet_MTases"/>
    <property type="match status" value="1"/>
</dbReference>
<evidence type="ECO:0000256" key="3">
    <source>
        <dbReference type="ARBA" id="ARBA00007494"/>
    </source>
</evidence>
<dbReference type="Gene3D" id="3.40.50.150">
    <property type="entry name" value="Vaccinia Virus protein VP39"/>
    <property type="match status" value="1"/>
</dbReference>
<dbReference type="GO" id="GO:0070475">
    <property type="term" value="P:rRNA base methylation"/>
    <property type="evidence" value="ECO:0007669"/>
    <property type="project" value="TreeGrafter"/>
</dbReference>
<evidence type="ECO:0000256" key="11">
    <source>
        <dbReference type="ARBA" id="ARBA00030399"/>
    </source>
</evidence>
<evidence type="ECO:0000256" key="1">
    <source>
        <dbReference type="ARBA" id="ARBA00002724"/>
    </source>
</evidence>
<feature type="binding site" evidence="14">
    <location>
        <begin position="260"/>
        <end position="266"/>
    </location>
    <ligand>
        <name>S-adenosyl-L-methionine</name>
        <dbReference type="ChEBI" id="CHEBI:59789"/>
    </ligand>
</feature>
<dbReference type="NCBIfam" id="NF008149">
    <property type="entry name" value="PRK10901.1"/>
    <property type="match status" value="1"/>
</dbReference>
<organism evidence="16 17">
    <name type="scientific">Aquisalimonas asiatica</name>
    <dbReference type="NCBI Taxonomy" id="406100"/>
    <lineage>
        <taxon>Bacteria</taxon>
        <taxon>Pseudomonadati</taxon>
        <taxon>Pseudomonadota</taxon>
        <taxon>Gammaproteobacteria</taxon>
        <taxon>Chromatiales</taxon>
        <taxon>Ectothiorhodospiraceae</taxon>
        <taxon>Aquisalimonas</taxon>
    </lineage>
</organism>
<evidence type="ECO:0000313" key="16">
    <source>
        <dbReference type="EMBL" id="SEO88409.1"/>
    </source>
</evidence>
<evidence type="ECO:0000256" key="12">
    <source>
        <dbReference type="ARBA" id="ARBA00031088"/>
    </source>
</evidence>
<comment type="catalytic activity">
    <reaction evidence="13">
        <text>cytidine(967) in 16S rRNA + S-adenosyl-L-methionine = 5-methylcytidine(967) in 16S rRNA + S-adenosyl-L-homocysteine + H(+)</text>
        <dbReference type="Rhea" id="RHEA:42748"/>
        <dbReference type="Rhea" id="RHEA-COMP:10219"/>
        <dbReference type="Rhea" id="RHEA-COMP:10220"/>
        <dbReference type="ChEBI" id="CHEBI:15378"/>
        <dbReference type="ChEBI" id="CHEBI:57856"/>
        <dbReference type="ChEBI" id="CHEBI:59789"/>
        <dbReference type="ChEBI" id="CHEBI:74483"/>
        <dbReference type="ChEBI" id="CHEBI:82748"/>
        <dbReference type="EC" id="2.1.1.176"/>
    </reaction>
</comment>
<dbReference type="FunFam" id="3.30.70.1170:FF:000002">
    <property type="entry name" value="Ribosomal RNA small subunit methyltransferase B"/>
    <property type="match status" value="1"/>
</dbReference>
<comment type="similarity">
    <text evidence="3 14">Belongs to the class I-like SAM-binding methyltransferase superfamily. RsmB/NOP family.</text>
</comment>
<dbReference type="InterPro" id="IPR035926">
    <property type="entry name" value="NusB-like_sf"/>
</dbReference>
<comment type="function">
    <text evidence="1">Specifically methylates the cytosine at position 967 (m5C967) of 16S rRNA.</text>
</comment>
<evidence type="ECO:0000256" key="13">
    <source>
        <dbReference type="ARBA" id="ARBA00047283"/>
    </source>
</evidence>
<dbReference type="EMBL" id="FOEG01000004">
    <property type="protein sequence ID" value="SEO88409.1"/>
    <property type="molecule type" value="Genomic_DNA"/>
</dbReference>
<dbReference type="FunFam" id="3.40.50.150:FF:000022">
    <property type="entry name" value="Ribosomal RNA small subunit methyltransferase B"/>
    <property type="match status" value="1"/>
</dbReference>
<dbReference type="STRING" id="406100.SAMN04488052_10443"/>